<protein>
    <submittedName>
        <fullName evidence="2">Serine hydrolase</fullName>
    </submittedName>
</protein>
<name>A0A6L5G7A0_9ACTN</name>
<dbReference type="AlphaFoldDB" id="A0A6L5G7A0"/>
<organism evidence="2 3">
    <name type="scientific">Glycomyces albidus</name>
    <dbReference type="NCBI Taxonomy" id="2656774"/>
    <lineage>
        <taxon>Bacteria</taxon>
        <taxon>Bacillati</taxon>
        <taxon>Actinomycetota</taxon>
        <taxon>Actinomycetes</taxon>
        <taxon>Glycomycetales</taxon>
        <taxon>Glycomycetaceae</taxon>
        <taxon>Glycomyces</taxon>
    </lineage>
</organism>
<accession>A0A6L5G7A0</accession>
<keyword evidence="3" id="KW-1185">Reference proteome</keyword>
<dbReference type="EMBL" id="WIAO01000007">
    <property type="protein sequence ID" value="MQM25527.1"/>
    <property type="molecule type" value="Genomic_DNA"/>
</dbReference>
<sequence length="457" mass="47328">MLSMDDVRDRLGPDLARLAEEHGVPGAAVAVGIGDATAEAATGVVNRRTGVPATPDAVFQIQSITKVWTATLVMQLVDEGQVALGDPVRAHLPRFRTADPEASARITVEHLLTHTGGFDGDLWKATTGGDDALQRLVEDEVPRLPQRQAPGARYSYCSAGMAVLGRLVEVVRGMTFAQALRTHLAGPLGIEELAFDANDALGFNTAIGHVPQGDRGMWPLPVWATMPESNPAAGNRLAMSARALLAFGMMHAADGRAPGGGQVLSEASAKAMRTGRAAIPASPVVPKAVGLAWEVFGGGALVGHGGGAIGFGSMLYVVPGRRVAIALLTNGGDDKALIRDLVEPLAEAASGVPLTGPDLRPRPVADPGRYTGVYADGTQHLAVTSERDGLSAVITPIGDAAEMIERAGLPVAPTAFGLREVGPGTFATDGGRYAQFLDADEGPARFVHLGGRSVPRA</sequence>
<reference evidence="2 3" key="1">
    <citation type="submission" date="2019-10" db="EMBL/GenBank/DDBJ databases">
        <title>Glycomyces albidus sp. nov., a novel actinomycete isolated from rhizosphere soil of wheat (Triticum aestivum L.).</title>
        <authorList>
            <person name="Qian L."/>
        </authorList>
    </citation>
    <scope>NUCLEOTIDE SEQUENCE [LARGE SCALE GENOMIC DNA]</scope>
    <source>
        <strain evidence="2 3">NEAU-7082</strain>
    </source>
</reference>
<evidence type="ECO:0000313" key="2">
    <source>
        <dbReference type="EMBL" id="MQM25527.1"/>
    </source>
</evidence>
<dbReference type="InterPro" id="IPR001466">
    <property type="entry name" value="Beta-lactam-related"/>
</dbReference>
<dbReference type="Proteomes" id="UP000477750">
    <property type="component" value="Unassembled WGS sequence"/>
</dbReference>
<dbReference type="GO" id="GO:0016787">
    <property type="term" value="F:hydrolase activity"/>
    <property type="evidence" value="ECO:0007669"/>
    <property type="project" value="UniProtKB-KW"/>
</dbReference>
<dbReference type="InterPro" id="IPR012338">
    <property type="entry name" value="Beta-lactam/transpept-like"/>
</dbReference>
<comment type="caution">
    <text evidence="2">The sequence shown here is derived from an EMBL/GenBank/DDBJ whole genome shotgun (WGS) entry which is preliminary data.</text>
</comment>
<feature type="domain" description="Beta-lactamase-related" evidence="1">
    <location>
        <begin position="17"/>
        <end position="334"/>
    </location>
</feature>
<dbReference type="SUPFAM" id="SSF56601">
    <property type="entry name" value="beta-lactamase/transpeptidase-like"/>
    <property type="match status" value="1"/>
</dbReference>
<dbReference type="PANTHER" id="PTHR46825">
    <property type="entry name" value="D-ALANYL-D-ALANINE-CARBOXYPEPTIDASE/ENDOPEPTIDASE AMPH"/>
    <property type="match status" value="1"/>
</dbReference>
<dbReference type="Gene3D" id="3.40.710.10">
    <property type="entry name" value="DD-peptidase/beta-lactamase superfamily"/>
    <property type="match status" value="1"/>
</dbReference>
<keyword evidence="2" id="KW-0378">Hydrolase</keyword>
<dbReference type="InterPro" id="IPR050491">
    <property type="entry name" value="AmpC-like"/>
</dbReference>
<evidence type="ECO:0000313" key="3">
    <source>
        <dbReference type="Proteomes" id="UP000477750"/>
    </source>
</evidence>
<dbReference type="PANTHER" id="PTHR46825:SF10">
    <property type="entry name" value="BETA-LACTAMASE-RELATED DOMAIN-CONTAINING PROTEIN"/>
    <property type="match status" value="1"/>
</dbReference>
<dbReference type="Pfam" id="PF00144">
    <property type="entry name" value="Beta-lactamase"/>
    <property type="match status" value="1"/>
</dbReference>
<gene>
    <name evidence="2" type="ORF">GFD30_08075</name>
</gene>
<dbReference type="RefSeq" id="WP_153024687.1">
    <property type="nucleotide sequence ID" value="NZ_WIAO01000007.1"/>
</dbReference>
<evidence type="ECO:0000259" key="1">
    <source>
        <dbReference type="Pfam" id="PF00144"/>
    </source>
</evidence>
<proteinExistence type="predicted"/>